<dbReference type="SUPFAM" id="SSF75005">
    <property type="entry name" value="Arabinanase/levansucrase/invertase"/>
    <property type="match status" value="1"/>
</dbReference>
<dbReference type="PANTHER" id="PTHR34106">
    <property type="entry name" value="GLYCOSIDASE"/>
    <property type="match status" value="1"/>
</dbReference>
<evidence type="ECO:0000313" key="5">
    <source>
        <dbReference type="Proteomes" id="UP000231157"/>
    </source>
</evidence>
<accession>A0A2H0UTB4</accession>
<dbReference type="GO" id="GO:0016757">
    <property type="term" value="F:glycosyltransferase activity"/>
    <property type="evidence" value="ECO:0007669"/>
    <property type="project" value="UniProtKB-KW"/>
</dbReference>
<evidence type="ECO:0000256" key="3">
    <source>
        <dbReference type="ARBA" id="ARBA00024356"/>
    </source>
</evidence>
<dbReference type="PANTHER" id="PTHR34106:SF4">
    <property type="entry name" value="BLL5143 PROTEIN"/>
    <property type="match status" value="1"/>
</dbReference>
<evidence type="ECO:0000256" key="2">
    <source>
        <dbReference type="ARBA" id="ARBA00022679"/>
    </source>
</evidence>
<gene>
    <name evidence="4" type="ORF">COU07_01690</name>
</gene>
<organism evidence="4 5">
    <name type="scientific">Candidatus Harrisonbacteria bacterium CG10_big_fil_rev_8_21_14_0_10_40_38</name>
    <dbReference type="NCBI Taxonomy" id="1974583"/>
    <lineage>
        <taxon>Bacteria</taxon>
        <taxon>Candidatus Harrisoniibacteriota</taxon>
    </lineage>
</organism>
<reference evidence="5" key="1">
    <citation type="submission" date="2017-09" db="EMBL/GenBank/DDBJ databases">
        <title>Depth-based differentiation of microbial function through sediment-hosted aquifers and enrichment of novel symbionts in the deep terrestrial subsurface.</title>
        <authorList>
            <person name="Probst A.J."/>
            <person name="Ladd B."/>
            <person name="Jarett J.K."/>
            <person name="Geller-Mcgrath D.E."/>
            <person name="Sieber C.M.K."/>
            <person name="Emerson J.B."/>
            <person name="Anantharaman K."/>
            <person name="Thomas B.C."/>
            <person name="Malmstrom R."/>
            <person name="Stieglmeier M."/>
            <person name="Klingl A."/>
            <person name="Woyke T."/>
            <person name="Ryan C.M."/>
            <person name="Banfield J.F."/>
        </authorList>
    </citation>
    <scope>NUCLEOTIDE SEQUENCE [LARGE SCALE GENOMIC DNA]</scope>
</reference>
<comment type="similarity">
    <text evidence="3">Belongs to the glycosyl hydrolase 130 family.</text>
</comment>
<dbReference type="AlphaFoldDB" id="A0A2H0UTB4"/>
<dbReference type="PIRSF" id="PIRSF016202">
    <property type="entry name" value="PH1107"/>
    <property type="match status" value="1"/>
</dbReference>
<evidence type="ECO:0000256" key="1">
    <source>
        <dbReference type="ARBA" id="ARBA00022676"/>
    </source>
</evidence>
<evidence type="ECO:0000313" key="4">
    <source>
        <dbReference type="EMBL" id="PIR89637.1"/>
    </source>
</evidence>
<keyword evidence="1" id="KW-0328">Glycosyltransferase</keyword>
<proteinExistence type="inferred from homology"/>
<dbReference type="CDD" id="cd18614">
    <property type="entry name" value="GH130"/>
    <property type="match status" value="1"/>
</dbReference>
<dbReference type="Proteomes" id="UP000231157">
    <property type="component" value="Unassembled WGS sequence"/>
</dbReference>
<keyword evidence="2" id="KW-0808">Transferase</keyword>
<dbReference type="InterPro" id="IPR023296">
    <property type="entry name" value="Glyco_hydro_beta-prop_sf"/>
</dbReference>
<dbReference type="Pfam" id="PF04041">
    <property type="entry name" value="Glyco_hydro_130"/>
    <property type="match status" value="1"/>
</dbReference>
<dbReference type="EMBL" id="PFAZ01000001">
    <property type="protein sequence ID" value="PIR89637.1"/>
    <property type="molecule type" value="Genomic_DNA"/>
</dbReference>
<protein>
    <submittedName>
        <fullName evidence="4">Pesticidal protein Cry7Aa</fullName>
    </submittedName>
</protein>
<dbReference type="InterPro" id="IPR007184">
    <property type="entry name" value="Mannoside_phosphorylase"/>
</dbReference>
<dbReference type="Gene3D" id="2.115.10.20">
    <property type="entry name" value="Glycosyl hydrolase domain, family 43"/>
    <property type="match status" value="1"/>
</dbReference>
<comment type="caution">
    <text evidence="4">The sequence shown here is derived from an EMBL/GenBank/DDBJ whole genome shotgun (WGS) entry which is preliminary data.</text>
</comment>
<sequence>MVQKLGVVLEPTKKSFEKEAVLNPACYQEGENIHLFYRAIDGHFKSSIGYAKLRGPMNVVERWNKPIIEREFPYEKKGVEDPRIAKVGRTYYMTYVAHDGKNAVTAYAKSKDLVNFEKRGVISPKIAYADADKIFQHPEFGGGRLKDAYSLFASYYRESAGEDVLIWHKDSILFPKKINGQFAMLNRILPDMQIVFFKSFSNLKKSFWENYISQLSKYVVLENKHWFETRNIGGGCTPIETPKGWLVIYHAVEELNKGRRYHAGAALLHKKDPLRVVGKLHEPLFSPEESWEISGDVSNVVFPTGTAIFGDTLYIYYGAADTRIAVASVNLPELLTALTDSSLSHHG</sequence>
<name>A0A2H0UTB4_9BACT</name>